<sequence length="82" mass="9367">MTPKVLENKKLRIKIAKISKDWHYEMTINADKREMALTSGFAGRLEISIPQVDIAVARTSFDQFVAAVHSEVMNVYEIRLSD</sequence>
<dbReference type="EMBL" id="FZOA01000001">
    <property type="protein sequence ID" value="SNR59468.1"/>
    <property type="molecule type" value="Genomic_DNA"/>
</dbReference>
<evidence type="ECO:0000313" key="2">
    <source>
        <dbReference type="Proteomes" id="UP000198305"/>
    </source>
</evidence>
<dbReference type="Proteomes" id="UP000198305">
    <property type="component" value="Unassembled WGS sequence"/>
</dbReference>
<accession>A0A238XLL2</accession>
<protein>
    <submittedName>
        <fullName evidence="1">Uncharacterized protein</fullName>
    </submittedName>
</protein>
<reference evidence="2" key="1">
    <citation type="submission" date="2017-06" db="EMBL/GenBank/DDBJ databases">
        <authorList>
            <person name="Varghese N."/>
            <person name="Submissions S."/>
        </authorList>
    </citation>
    <scope>NUCLEOTIDE SEQUENCE [LARGE SCALE GENOMIC DNA]</scope>
    <source>
        <strain evidence="2">Ca-68</strain>
    </source>
</reference>
<organism evidence="1 2">
    <name type="scientific">Methylobacillus rhizosphaerae</name>
    <dbReference type="NCBI Taxonomy" id="551994"/>
    <lineage>
        <taxon>Bacteria</taxon>
        <taxon>Pseudomonadati</taxon>
        <taxon>Pseudomonadota</taxon>
        <taxon>Betaproteobacteria</taxon>
        <taxon>Nitrosomonadales</taxon>
        <taxon>Methylophilaceae</taxon>
        <taxon>Methylobacillus</taxon>
    </lineage>
</organism>
<gene>
    <name evidence="1" type="ORF">SAMN05192560_0002</name>
</gene>
<dbReference type="AlphaFoldDB" id="A0A238XLL2"/>
<evidence type="ECO:0000313" key="1">
    <source>
        <dbReference type="EMBL" id="SNR59468.1"/>
    </source>
</evidence>
<proteinExistence type="predicted"/>
<keyword evidence="2" id="KW-1185">Reference proteome</keyword>
<name>A0A238XLL2_9PROT</name>